<keyword evidence="9" id="KW-1185">Reference proteome</keyword>
<evidence type="ECO:0000256" key="2">
    <source>
        <dbReference type="ARBA" id="ARBA00022692"/>
    </source>
</evidence>
<gene>
    <name evidence="8" type="ORF">ATY39_01700</name>
</gene>
<keyword evidence="2 6" id="KW-0812">Transmembrane</keyword>
<dbReference type="Proteomes" id="UP000076021">
    <property type="component" value="Chromosome"/>
</dbReference>
<dbReference type="InterPro" id="IPR051328">
    <property type="entry name" value="T7SS_ABC-Transporter"/>
</dbReference>
<dbReference type="RefSeq" id="WP_066784911.1">
    <property type="nucleotide sequence ID" value="NZ_CP014806.1"/>
</dbReference>
<evidence type="ECO:0000256" key="5">
    <source>
        <dbReference type="SAM" id="Coils"/>
    </source>
</evidence>
<keyword evidence="3 6" id="KW-1133">Transmembrane helix</keyword>
<dbReference type="AlphaFoldDB" id="A0A143H954"/>
<dbReference type="InterPro" id="IPR017501">
    <property type="entry name" value="Phage_infect_YhgE_C"/>
</dbReference>
<organism evidence="8 9">
    <name type="scientific">Rummeliibacillus stabekisii</name>
    <dbReference type="NCBI Taxonomy" id="241244"/>
    <lineage>
        <taxon>Bacteria</taxon>
        <taxon>Bacillati</taxon>
        <taxon>Bacillota</taxon>
        <taxon>Bacilli</taxon>
        <taxon>Bacillales</taxon>
        <taxon>Caryophanaceae</taxon>
        <taxon>Rummeliibacillus</taxon>
    </lineage>
</organism>
<evidence type="ECO:0000256" key="1">
    <source>
        <dbReference type="ARBA" id="ARBA00004141"/>
    </source>
</evidence>
<feature type="transmembrane region" description="Helical" evidence="6">
    <location>
        <begin position="12"/>
        <end position="38"/>
    </location>
</feature>
<dbReference type="KEGG" id="rst:ATY39_01700"/>
<reference evidence="8 9" key="1">
    <citation type="journal article" date="2016" name="Genome Announc.">
        <title>Whole-Genome Sequence of Rummeliibacillus stabekisii Strain PP9 Isolated from Antarctic Soil.</title>
        <authorList>
            <person name="da Mota F.F."/>
            <person name="Vollu R.E."/>
            <person name="Jurelevicius D."/>
            <person name="Seldin L."/>
        </authorList>
    </citation>
    <scope>NUCLEOTIDE SEQUENCE [LARGE SCALE GENOMIC DNA]</scope>
    <source>
        <strain evidence="8 9">PP9</strain>
    </source>
</reference>
<dbReference type="GO" id="GO:0140359">
    <property type="term" value="F:ABC-type transporter activity"/>
    <property type="evidence" value="ECO:0007669"/>
    <property type="project" value="InterPro"/>
</dbReference>
<dbReference type="Gene3D" id="3.40.1710.10">
    <property type="entry name" value="abc type-2 transporter like domain"/>
    <property type="match status" value="1"/>
</dbReference>
<keyword evidence="4 6" id="KW-0472">Membrane</keyword>
<feature type="transmembrane region" description="Helical" evidence="6">
    <location>
        <begin position="522"/>
        <end position="542"/>
    </location>
</feature>
<dbReference type="EMBL" id="CP014806">
    <property type="protein sequence ID" value="AMW98242.1"/>
    <property type="molecule type" value="Genomic_DNA"/>
</dbReference>
<evidence type="ECO:0000313" key="9">
    <source>
        <dbReference type="Proteomes" id="UP000076021"/>
    </source>
</evidence>
<reference evidence="9" key="2">
    <citation type="submission" date="2016-03" db="EMBL/GenBank/DDBJ databases">
        <authorList>
            <person name="Ploux O."/>
        </authorList>
    </citation>
    <scope>NUCLEOTIDE SEQUENCE [LARGE SCALE GENOMIC DNA]</scope>
    <source>
        <strain evidence="9">PP9</strain>
    </source>
</reference>
<proteinExistence type="predicted"/>
<dbReference type="PANTHER" id="PTHR43077">
    <property type="entry name" value="TRANSPORT PERMEASE YVFS-RELATED"/>
    <property type="match status" value="1"/>
</dbReference>
<dbReference type="Pfam" id="PF12698">
    <property type="entry name" value="ABC2_membrane_3"/>
    <property type="match status" value="1"/>
</dbReference>
<dbReference type="OrthoDB" id="9811483at2"/>
<evidence type="ECO:0000256" key="6">
    <source>
        <dbReference type="SAM" id="Phobius"/>
    </source>
</evidence>
<feature type="transmembrane region" description="Helical" evidence="6">
    <location>
        <begin position="623"/>
        <end position="649"/>
    </location>
</feature>
<dbReference type="NCBIfam" id="TIGR03062">
    <property type="entry name" value="pip_yhgE_Cterm"/>
    <property type="match status" value="1"/>
</dbReference>
<comment type="subcellular location">
    <subcellularLocation>
        <location evidence="1">Membrane</location>
        <topology evidence="1">Multi-pass membrane protein</topology>
    </subcellularLocation>
</comment>
<feature type="coiled-coil region" evidence="5">
    <location>
        <begin position="342"/>
        <end position="376"/>
    </location>
</feature>
<feature type="transmembrane region" description="Helical" evidence="6">
    <location>
        <begin position="669"/>
        <end position="695"/>
    </location>
</feature>
<name>A0A143H954_9BACL</name>
<accession>A0A143H954</accession>
<dbReference type="PANTHER" id="PTHR43077:SF10">
    <property type="entry name" value="TRANSPORT PERMEASE PROTEIN"/>
    <property type="match status" value="1"/>
</dbReference>
<evidence type="ECO:0000313" key="8">
    <source>
        <dbReference type="EMBL" id="AMW98242.1"/>
    </source>
</evidence>
<dbReference type="SUPFAM" id="SSF57997">
    <property type="entry name" value="Tropomyosin"/>
    <property type="match status" value="1"/>
</dbReference>
<feature type="transmembrane region" description="Helical" evidence="6">
    <location>
        <begin position="588"/>
        <end position="611"/>
    </location>
</feature>
<keyword evidence="5" id="KW-0175">Coiled coil</keyword>
<dbReference type="GO" id="GO:0016020">
    <property type="term" value="C:membrane"/>
    <property type="evidence" value="ECO:0007669"/>
    <property type="project" value="UniProtKB-SubCell"/>
</dbReference>
<evidence type="ECO:0000256" key="3">
    <source>
        <dbReference type="ARBA" id="ARBA00022989"/>
    </source>
</evidence>
<evidence type="ECO:0000256" key="4">
    <source>
        <dbReference type="ARBA" id="ARBA00023136"/>
    </source>
</evidence>
<feature type="transmembrane region" description="Helical" evidence="6">
    <location>
        <begin position="563"/>
        <end position="582"/>
    </location>
</feature>
<protein>
    <recommendedName>
        <fullName evidence="7">ABC-2 type transporter transmembrane domain-containing protein</fullName>
    </recommendedName>
</protein>
<dbReference type="NCBIfam" id="TIGR03061">
    <property type="entry name" value="pip_yhgE_Nterm"/>
    <property type="match status" value="1"/>
</dbReference>
<feature type="domain" description="ABC-2 type transporter transmembrane" evidence="7">
    <location>
        <begin position="349"/>
        <end position="692"/>
    </location>
</feature>
<dbReference type="InterPro" id="IPR017500">
    <property type="entry name" value="Phage_infect_YhgE_N"/>
</dbReference>
<dbReference type="InterPro" id="IPR013525">
    <property type="entry name" value="ABC2_TM"/>
</dbReference>
<evidence type="ECO:0000259" key="7">
    <source>
        <dbReference type="Pfam" id="PF12698"/>
    </source>
</evidence>
<sequence length="717" mass="79791">MNKSIQIYKRDIKNIVINGSSAIIILGLIILPSLYAWLNIAASWNPYGKTNQIPVAIVNEDQGATAGNRSFNAGKELVEQLKDNHDMDWKFTTRAKALDRLNNGDYFSVIIIPKGFSKELATVTSGQPQRAKMDYFVNEKINSIAPKITSKGASVLVESMSSKFIGTVNGIIFDIMNRLGVTMQEELPDIENFKNLVFTLERDLPSIFNKLQRAQKDLNSAGQILQKAKKDLPEAKALTQDGLSTINQTLTFINNAETKINSLKPQVRNDVEKIQHIATSAQDLITALNNDNFTPATLTDMHNKLNQQASTAIEKLTAIHTALITLQQNSNDQQTTEDRQALDKALQQTANAQQAMETLKQNIQSNTDQVQGLSERVGKLREFSDTALTGLTNFTNEFDNVIQPTIDSHINHIKEMLTGTKGILTDIQSTFPEITRLLNVSDNALASANQGLQKAIADYPLIHSRVQKLANQIRSFEKETNLNSVIQLLINNPTAEKTFFEEPIKMKEHRVFPIPNYGTGMAPFYSVLAIWVGGLLLVSLLATDVEDKQYTVREVYFGKLLTFWTIGLLQALIIVLGDLFLLKVSVQAPLPFLLFSLFISIVFMTIVYTLVSVFGNIGKALSIVLLVLQLAGSGGTYPVVLLPKFFQIINPYLPFTYAISLARESIGGIIWQKVILDLTFLGGVLLFILLFGSIFKKQMQTMTLKMTEKSRKSGLFH</sequence>